<accession>A0A2R5L8N1</accession>
<comment type="similarity">
    <text evidence="19">In the central section; belongs to the eukaryotic CoaD family.</text>
</comment>
<dbReference type="EC" id="2.7.1.24" evidence="20"/>
<dbReference type="HAMAP" id="MF_00376">
    <property type="entry name" value="Dephospho_CoA_kinase"/>
    <property type="match status" value="1"/>
</dbReference>
<protein>
    <recommendedName>
        <fullName evidence="21">Bifunctional coenzyme A synthase</fullName>
        <ecNumber evidence="20">2.7.1.24</ecNumber>
        <ecNumber evidence="4">2.7.7.3</ecNumber>
    </recommendedName>
</protein>
<comment type="catalytic activity">
    <reaction evidence="15">
        <text>3'-dephospho-CoA + ATP = ADP + CoA + H(+)</text>
        <dbReference type="Rhea" id="RHEA:18245"/>
        <dbReference type="ChEBI" id="CHEBI:15378"/>
        <dbReference type="ChEBI" id="CHEBI:30616"/>
        <dbReference type="ChEBI" id="CHEBI:57287"/>
        <dbReference type="ChEBI" id="CHEBI:57328"/>
        <dbReference type="ChEBI" id="CHEBI:456216"/>
        <dbReference type="EC" id="2.7.1.24"/>
    </reaction>
    <physiologicalReaction direction="left-to-right" evidence="15">
        <dbReference type="Rhea" id="RHEA:18246"/>
    </physiologicalReaction>
</comment>
<dbReference type="InterPro" id="IPR001977">
    <property type="entry name" value="Depp_CoAkinase"/>
</dbReference>
<keyword evidence="9" id="KW-0547">Nucleotide-binding</keyword>
<evidence type="ECO:0000256" key="10">
    <source>
        <dbReference type="ARBA" id="ARBA00022777"/>
    </source>
</evidence>
<dbReference type="PANTHER" id="PTHR10695">
    <property type="entry name" value="DEPHOSPHO-COA KINASE-RELATED"/>
    <property type="match status" value="1"/>
</dbReference>
<comment type="subcellular location">
    <subcellularLocation>
        <location evidence="2">Cytoplasm</location>
    </subcellularLocation>
    <subcellularLocation>
        <location evidence="1">Mitochondrion matrix</location>
    </subcellularLocation>
</comment>
<dbReference type="SUPFAM" id="SSF52540">
    <property type="entry name" value="P-loop containing nucleoside triphosphate hydrolases"/>
    <property type="match status" value="1"/>
</dbReference>
<evidence type="ECO:0000256" key="17">
    <source>
        <dbReference type="ARBA" id="ARBA00060565"/>
    </source>
</evidence>
<evidence type="ECO:0000256" key="9">
    <source>
        <dbReference type="ARBA" id="ARBA00022741"/>
    </source>
</evidence>
<dbReference type="AlphaFoldDB" id="A0A2R5L8N1"/>
<dbReference type="Pfam" id="PF01467">
    <property type="entry name" value="CTP_transf_like"/>
    <property type="match status" value="1"/>
</dbReference>
<evidence type="ECO:0000256" key="15">
    <source>
        <dbReference type="ARBA" id="ARBA00051912"/>
    </source>
</evidence>
<evidence type="ECO:0000256" key="11">
    <source>
        <dbReference type="ARBA" id="ARBA00022840"/>
    </source>
</evidence>
<proteinExistence type="inferred from homology"/>
<dbReference type="GO" id="GO:0004140">
    <property type="term" value="F:dephospho-CoA kinase activity"/>
    <property type="evidence" value="ECO:0007669"/>
    <property type="project" value="UniProtKB-EC"/>
</dbReference>
<dbReference type="NCBIfam" id="TIGR00152">
    <property type="entry name" value="dephospho-CoA kinase"/>
    <property type="match status" value="1"/>
</dbReference>
<dbReference type="Gene3D" id="3.40.50.620">
    <property type="entry name" value="HUPs"/>
    <property type="match status" value="1"/>
</dbReference>
<dbReference type="SUPFAM" id="SSF52374">
    <property type="entry name" value="Nucleotidylyl transferase"/>
    <property type="match status" value="1"/>
</dbReference>
<keyword evidence="11" id="KW-0067">ATP-binding</keyword>
<evidence type="ECO:0000256" key="13">
    <source>
        <dbReference type="ARBA" id="ARBA00023268"/>
    </source>
</evidence>
<comment type="subunit">
    <text evidence="3">Monomer.</text>
</comment>
<dbReference type="GO" id="GO:0004595">
    <property type="term" value="F:pantetheine-phosphate adenylyltransferase activity"/>
    <property type="evidence" value="ECO:0007669"/>
    <property type="project" value="UniProtKB-EC"/>
</dbReference>
<evidence type="ECO:0000256" key="8">
    <source>
        <dbReference type="ARBA" id="ARBA00022695"/>
    </source>
</evidence>
<evidence type="ECO:0000256" key="14">
    <source>
        <dbReference type="ARBA" id="ARBA00051310"/>
    </source>
</evidence>
<reference evidence="23" key="1">
    <citation type="submission" date="2018-03" db="EMBL/GenBank/DDBJ databases">
        <title>The relapsing fever spirochete Borrelia turicatae persists in the highly oxidative environment of its soft-bodied tick vector.</title>
        <authorList>
            <person name="Bourret T.J."/>
            <person name="Boyle W.K."/>
            <person name="Valenzuela J.G."/>
            <person name="Oliveira F."/>
            <person name="Lopez J.E."/>
        </authorList>
    </citation>
    <scope>NUCLEOTIDE SEQUENCE</scope>
    <source>
        <strain evidence="23">Kansas strain/isolate</strain>
        <tissue evidence="23">Salivary glands</tissue>
    </source>
</reference>
<comment type="function">
    <text evidence="16">Bifunctional enzyme that catalyzes the fourth and fifth sequential steps of CoA biosynthetic pathway. The fourth reaction is catalyzed by the phosphopantetheine adenylyltransferase, coded by the coaD domain; the fifth reaction is catalyzed by the dephospho-CoA kinase, coded by the coaE domain. May act as a point of CoA biosynthesis regulation.</text>
</comment>
<evidence type="ECO:0000256" key="6">
    <source>
        <dbReference type="ARBA" id="ARBA00022553"/>
    </source>
</evidence>
<comment type="pathway">
    <text evidence="18">Cofactor biosynthesis; coenzyme A biosynthesis; CoA from (R)-pantothenate: step 5/5.</text>
</comment>
<keyword evidence="10" id="KW-0418">Kinase</keyword>
<evidence type="ECO:0000256" key="2">
    <source>
        <dbReference type="ARBA" id="ARBA00004496"/>
    </source>
</evidence>
<evidence type="ECO:0000256" key="12">
    <source>
        <dbReference type="ARBA" id="ARBA00023128"/>
    </source>
</evidence>
<evidence type="ECO:0000256" key="18">
    <source>
        <dbReference type="ARBA" id="ARBA00060696"/>
    </source>
</evidence>
<keyword evidence="6" id="KW-0597">Phosphoprotein</keyword>
<evidence type="ECO:0000256" key="21">
    <source>
        <dbReference type="ARBA" id="ARBA00067394"/>
    </source>
</evidence>
<dbReference type="GO" id="GO:0005759">
    <property type="term" value="C:mitochondrial matrix"/>
    <property type="evidence" value="ECO:0007669"/>
    <property type="project" value="UniProtKB-SubCell"/>
</dbReference>
<evidence type="ECO:0000256" key="7">
    <source>
        <dbReference type="ARBA" id="ARBA00022679"/>
    </source>
</evidence>
<name>A0A2R5L8N1_9ACAR</name>
<dbReference type="CDD" id="cd02164">
    <property type="entry name" value="PPAT_CoAS"/>
    <property type="match status" value="1"/>
</dbReference>
<dbReference type="PROSITE" id="PS51219">
    <property type="entry name" value="DPCK"/>
    <property type="match status" value="1"/>
</dbReference>
<evidence type="ECO:0000256" key="5">
    <source>
        <dbReference type="ARBA" id="ARBA00022490"/>
    </source>
</evidence>
<dbReference type="FunFam" id="3.40.50.620:FF:000089">
    <property type="entry name" value="Bifunctional coenzyme A synthase"/>
    <property type="match status" value="1"/>
</dbReference>
<keyword evidence="13" id="KW-0511">Multifunctional enzyme</keyword>
<keyword evidence="8" id="KW-0548">Nucleotidyltransferase</keyword>
<dbReference type="InterPro" id="IPR014729">
    <property type="entry name" value="Rossmann-like_a/b/a_fold"/>
</dbReference>
<evidence type="ECO:0000256" key="20">
    <source>
        <dbReference type="ARBA" id="ARBA00066359"/>
    </source>
</evidence>
<evidence type="ECO:0000256" key="16">
    <source>
        <dbReference type="ARBA" id="ARBA00059677"/>
    </source>
</evidence>
<evidence type="ECO:0000256" key="1">
    <source>
        <dbReference type="ARBA" id="ARBA00004305"/>
    </source>
</evidence>
<dbReference type="CDD" id="cd02022">
    <property type="entry name" value="DPCK"/>
    <property type="match status" value="1"/>
</dbReference>
<organism evidence="23">
    <name type="scientific">Ornithodoros turicata</name>
    <dbReference type="NCBI Taxonomy" id="34597"/>
    <lineage>
        <taxon>Eukaryota</taxon>
        <taxon>Metazoa</taxon>
        <taxon>Ecdysozoa</taxon>
        <taxon>Arthropoda</taxon>
        <taxon>Chelicerata</taxon>
        <taxon>Arachnida</taxon>
        <taxon>Acari</taxon>
        <taxon>Parasitiformes</taxon>
        <taxon>Ixodida</taxon>
        <taxon>Ixodoidea</taxon>
        <taxon>Argasidae</taxon>
        <taxon>Ornithodorinae</taxon>
        <taxon>Ornithodoros</taxon>
    </lineage>
</organism>
<dbReference type="InterPro" id="IPR027417">
    <property type="entry name" value="P-loop_NTPase"/>
</dbReference>
<dbReference type="PANTHER" id="PTHR10695:SF46">
    <property type="entry name" value="BIFUNCTIONAL COENZYME A SYNTHASE-RELATED"/>
    <property type="match status" value="1"/>
</dbReference>
<dbReference type="EMBL" id="GGLE01001704">
    <property type="protein sequence ID" value="MBY05830.1"/>
    <property type="molecule type" value="Transcribed_RNA"/>
</dbReference>
<comment type="pathway">
    <text evidence="17">Cofactor biosynthesis; coenzyme A biosynthesis; CoA from (R)-pantothenate: step 4/5.</text>
</comment>
<dbReference type="GO" id="GO:0015937">
    <property type="term" value="P:coenzyme A biosynthetic process"/>
    <property type="evidence" value="ECO:0007669"/>
    <property type="project" value="InterPro"/>
</dbReference>
<keyword evidence="5" id="KW-0963">Cytoplasm</keyword>
<comment type="catalytic activity">
    <reaction evidence="14">
        <text>(R)-4'-phosphopantetheine + ATP + H(+) = 3'-dephospho-CoA + diphosphate</text>
        <dbReference type="Rhea" id="RHEA:19801"/>
        <dbReference type="ChEBI" id="CHEBI:15378"/>
        <dbReference type="ChEBI" id="CHEBI:30616"/>
        <dbReference type="ChEBI" id="CHEBI:33019"/>
        <dbReference type="ChEBI" id="CHEBI:57328"/>
        <dbReference type="ChEBI" id="CHEBI:61723"/>
        <dbReference type="EC" id="2.7.7.3"/>
    </reaction>
    <physiologicalReaction direction="left-to-right" evidence="14">
        <dbReference type="Rhea" id="RHEA:19802"/>
    </physiologicalReaction>
</comment>
<evidence type="ECO:0000256" key="3">
    <source>
        <dbReference type="ARBA" id="ARBA00011245"/>
    </source>
</evidence>
<sequence>MFQTGLLILTSSPRILTCNVAAYLKAAKHIVNKTLYIKLEPNRHQLWPVQQPVFTPSELSLIRKLIPDIYYKAAGACSHLDIRVLQSCFKDTHGNEEHLRASFDVVLTDTIQEITDVERYVNHQFNRKCTNYQNLADKLPQGSQDGGVSNNHDLTTNGCFRTYESVCLGGTFDRLHIGHKVLLSEAVLHASEKVVIGVTDGDMLKGKLLWELIEPIEVRIKVLTEFLEEVDSTLKYDVMPIYDPYGPTIVDPNLKCLYVSDETLKGGKRVNEERAKRGMPPMVLRSVSLAEDVCRTGHEEFKISSSTLRSRALGTILQPPQAKPHLAKWPYVIGLTGGICAGKSHISELLGKLGAAVINCDKLGHETYLPGRPAYAKVVNAFGKGILNADETVDRKKLGAIVFADEEKRKLLNSFVWPEIGALLQQKIKDISHNGTKVVVLEVAMLLEAGWDEHVHQVWVSIVPEKEAIRRIMERDNLTEEQALQRVHAQQSNKEKVAKANVVFSTLWEYSITEQQVQRAWKELQLYLNSEELQSHN</sequence>
<dbReference type="GO" id="GO:0005524">
    <property type="term" value="F:ATP binding"/>
    <property type="evidence" value="ECO:0007669"/>
    <property type="project" value="UniProtKB-KW"/>
</dbReference>
<dbReference type="Gene3D" id="3.40.50.300">
    <property type="entry name" value="P-loop containing nucleotide triphosphate hydrolases"/>
    <property type="match status" value="1"/>
</dbReference>
<evidence type="ECO:0000313" key="23">
    <source>
        <dbReference type="EMBL" id="MBY05830.1"/>
    </source>
</evidence>
<evidence type="ECO:0000256" key="4">
    <source>
        <dbReference type="ARBA" id="ARBA00012392"/>
    </source>
</evidence>
<dbReference type="InterPro" id="IPR004821">
    <property type="entry name" value="Cyt_trans-like"/>
</dbReference>
<dbReference type="EC" id="2.7.7.3" evidence="4"/>
<dbReference type="Pfam" id="PF01121">
    <property type="entry name" value="CoaE"/>
    <property type="match status" value="1"/>
</dbReference>
<keyword evidence="7" id="KW-0808">Transferase</keyword>
<evidence type="ECO:0000256" key="19">
    <source>
        <dbReference type="ARBA" id="ARBA00061673"/>
    </source>
</evidence>
<keyword evidence="12" id="KW-0496">Mitochondrion</keyword>
<feature type="domain" description="Cytidyltransferase-like" evidence="22">
    <location>
        <begin position="168"/>
        <end position="310"/>
    </location>
</feature>
<evidence type="ECO:0000259" key="22">
    <source>
        <dbReference type="Pfam" id="PF01467"/>
    </source>
</evidence>
<dbReference type="FunFam" id="3.40.50.300:FF:000899">
    <property type="entry name" value="Bifunctional coenzyme A synthase"/>
    <property type="match status" value="1"/>
</dbReference>